<feature type="non-terminal residue" evidence="2">
    <location>
        <position position="1"/>
    </location>
</feature>
<reference evidence="2" key="1">
    <citation type="submission" date="2016-07" db="EMBL/GenBank/DDBJ databases">
        <title>Salivary Glands transcriptome analysis on engorged females of Ornithodoros brasiliensis (Acari:Argasidae).</title>
        <authorList>
            <person name="Simons S.M."/>
            <person name="Carvalho E."/>
            <person name="Junqueira-de-Azevedo I."/>
            <person name="Ho P.L."/>
            <person name="Giovanni D."/>
            <person name="Mendonca R."/>
            <person name="Onofrio V."/>
            <person name="Landulfo G."/>
            <person name="Ramirez D."/>
            <person name="Barros-Battesti D."/>
        </authorList>
    </citation>
    <scope>NUCLEOTIDE SEQUENCE</scope>
    <source>
        <strain evidence="2">Female</strain>
        <tissue evidence="2">Salivary gland</tissue>
    </source>
</reference>
<evidence type="ECO:0000313" key="2">
    <source>
        <dbReference type="EMBL" id="JAT78921.1"/>
    </source>
</evidence>
<feature type="region of interest" description="Disordered" evidence="1">
    <location>
        <begin position="103"/>
        <end position="130"/>
    </location>
</feature>
<sequence>EWNHFLVLAASVTAQEDYEIVCRKNRPADDRSCAYWCDKNGQRRLGAYPDGLRCDYAGFLDGMCKNALCHYNEATAIGDYRRNRGYTTPSAGLDFWRYRSDTAPTASSDEKDEEEEEEEEEEEAKRWEKELHTAEETRRVQSTQLLYELFHLVKEEKLKEMHAAEEADPRAKLLRQEQLLREKLLRNLEARKRMQMAEPNLPHSTSSLPS</sequence>
<protein>
    <submittedName>
        <fullName evidence="2">Acid tail salivary protein</fullName>
    </submittedName>
</protein>
<dbReference type="EMBL" id="GETE01000799">
    <property type="protein sequence ID" value="JAT78921.1"/>
    <property type="molecule type" value="Transcribed_RNA"/>
</dbReference>
<accession>A0A1D2AIJ6</accession>
<evidence type="ECO:0000256" key="1">
    <source>
        <dbReference type="SAM" id="MobiDB-lite"/>
    </source>
</evidence>
<dbReference type="AlphaFoldDB" id="A0A1D2AIJ6"/>
<organism evidence="2">
    <name type="scientific">Ornithodoros brasiliensis</name>
    <name type="common">Mouro tick</name>
    <dbReference type="NCBI Taxonomy" id="888526"/>
    <lineage>
        <taxon>Eukaryota</taxon>
        <taxon>Metazoa</taxon>
        <taxon>Ecdysozoa</taxon>
        <taxon>Arthropoda</taxon>
        <taxon>Chelicerata</taxon>
        <taxon>Arachnida</taxon>
        <taxon>Acari</taxon>
        <taxon>Parasitiformes</taxon>
        <taxon>Ixodida</taxon>
        <taxon>Ixodoidea</taxon>
        <taxon>Argasidae</taxon>
        <taxon>Ornithodorinae</taxon>
        <taxon>Ornithodoros</taxon>
    </lineage>
</organism>
<feature type="compositionally biased region" description="Acidic residues" evidence="1">
    <location>
        <begin position="110"/>
        <end position="122"/>
    </location>
</feature>
<proteinExistence type="predicted"/>
<name>A0A1D2AIJ6_ORNBR</name>